<dbReference type="Pfam" id="PF07110">
    <property type="entry name" value="EthD"/>
    <property type="match status" value="1"/>
</dbReference>
<protein>
    <recommendedName>
        <fullName evidence="2">EthD domain-containing protein</fullName>
    </recommendedName>
</protein>
<proteinExistence type="predicted"/>
<dbReference type="GO" id="GO:0016491">
    <property type="term" value="F:oxidoreductase activity"/>
    <property type="evidence" value="ECO:0007669"/>
    <property type="project" value="InterPro"/>
</dbReference>
<gene>
    <name evidence="3" type="ORF">GKO32_13340</name>
</gene>
<dbReference type="EMBL" id="WMBA01000016">
    <property type="protein sequence ID" value="MTD54955.1"/>
    <property type="molecule type" value="Genomic_DNA"/>
</dbReference>
<reference evidence="3 4" key="1">
    <citation type="submission" date="2019-11" db="EMBL/GenBank/DDBJ databases">
        <title>Draft genome of Amycolatopsis RM579.</title>
        <authorList>
            <person name="Duangmal K."/>
            <person name="Mingma R."/>
        </authorList>
    </citation>
    <scope>NUCLEOTIDE SEQUENCE [LARGE SCALE GENOMIC DNA]</scope>
    <source>
        <strain evidence="3 4">RM579</strain>
    </source>
</reference>
<evidence type="ECO:0000256" key="1">
    <source>
        <dbReference type="SAM" id="MobiDB-lite"/>
    </source>
</evidence>
<evidence type="ECO:0000313" key="4">
    <source>
        <dbReference type="Proteomes" id="UP000440096"/>
    </source>
</evidence>
<sequence length="172" mass="19713">MSRSGTRARCSTSGPSSTGFATPVSGLRRKTATTHGEPGTCRTPHTKGFERVIKVVGLFKKKDGISDEEFRDHYENHHCPLFNDYLGKPGVQRWVRRYLKPIAPPVTGEVRESGFDVIVEIWCDETWYKSFFVEPMPADFRAMVVEDEARLFDRDQMYMYVVDEHDTDLSTL</sequence>
<dbReference type="SUPFAM" id="SSF54909">
    <property type="entry name" value="Dimeric alpha+beta barrel"/>
    <property type="match status" value="1"/>
</dbReference>
<dbReference type="Gene3D" id="3.30.70.100">
    <property type="match status" value="1"/>
</dbReference>
<dbReference type="Proteomes" id="UP000440096">
    <property type="component" value="Unassembled WGS sequence"/>
</dbReference>
<dbReference type="InterPro" id="IPR009799">
    <property type="entry name" value="EthD_dom"/>
</dbReference>
<dbReference type="InterPro" id="IPR011008">
    <property type="entry name" value="Dimeric_a/b-barrel"/>
</dbReference>
<accession>A0A6N7YPM5</accession>
<evidence type="ECO:0000259" key="2">
    <source>
        <dbReference type="Pfam" id="PF07110"/>
    </source>
</evidence>
<keyword evidence="4" id="KW-1185">Reference proteome</keyword>
<feature type="compositionally biased region" description="Polar residues" evidence="1">
    <location>
        <begin position="1"/>
        <end position="20"/>
    </location>
</feature>
<name>A0A6N7YPM5_9PSEU</name>
<comment type="caution">
    <text evidence="3">The sequence shown here is derived from an EMBL/GenBank/DDBJ whole genome shotgun (WGS) entry which is preliminary data.</text>
</comment>
<feature type="region of interest" description="Disordered" evidence="1">
    <location>
        <begin position="1"/>
        <end position="43"/>
    </location>
</feature>
<feature type="domain" description="EthD" evidence="2">
    <location>
        <begin position="62"/>
        <end position="154"/>
    </location>
</feature>
<dbReference type="AlphaFoldDB" id="A0A6N7YPM5"/>
<organism evidence="3 4">
    <name type="scientific">Amycolatopsis pithecellobii</name>
    <dbReference type="NCBI Taxonomy" id="664692"/>
    <lineage>
        <taxon>Bacteria</taxon>
        <taxon>Bacillati</taxon>
        <taxon>Actinomycetota</taxon>
        <taxon>Actinomycetes</taxon>
        <taxon>Pseudonocardiales</taxon>
        <taxon>Pseudonocardiaceae</taxon>
        <taxon>Amycolatopsis</taxon>
    </lineage>
</organism>
<evidence type="ECO:0000313" key="3">
    <source>
        <dbReference type="EMBL" id="MTD54955.1"/>
    </source>
</evidence>